<dbReference type="PIRSF" id="PIRSF028998">
    <property type="entry name" value="GINS_Psf2_subgr"/>
    <property type="match status" value="1"/>
</dbReference>
<dbReference type="GeneID" id="106813834"/>
<keyword evidence="3 5" id="KW-0235">DNA replication</keyword>
<dbReference type="Proteomes" id="UP000695022">
    <property type="component" value="Unplaced"/>
</dbReference>
<keyword evidence="8" id="KW-1185">Reference proteome</keyword>
<dbReference type="InterPro" id="IPR056784">
    <property type="entry name" value="PSF2_N"/>
</dbReference>
<gene>
    <name evidence="9" type="primary">LOC106813834</name>
</gene>
<organism evidence="8 9">
    <name type="scientific">Priapulus caudatus</name>
    <name type="common">Priapulid worm</name>
    <dbReference type="NCBI Taxonomy" id="37621"/>
    <lineage>
        <taxon>Eukaryota</taxon>
        <taxon>Metazoa</taxon>
        <taxon>Ecdysozoa</taxon>
        <taxon>Scalidophora</taxon>
        <taxon>Priapulida</taxon>
        <taxon>Priapulimorpha</taxon>
        <taxon>Priapulimorphida</taxon>
        <taxon>Priapulidae</taxon>
        <taxon>Priapulus</taxon>
    </lineage>
</organism>
<evidence type="ECO:0000256" key="2">
    <source>
        <dbReference type="ARBA" id="ARBA00010565"/>
    </source>
</evidence>
<evidence type="ECO:0000256" key="5">
    <source>
        <dbReference type="PIRNR" id="PIRNR028998"/>
    </source>
</evidence>
<dbReference type="InterPro" id="IPR021151">
    <property type="entry name" value="GINS_A"/>
</dbReference>
<dbReference type="CDD" id="cd11712">
    <property type="entry name" value="GINS_A_psf2"/>
    <property type="match status" value="1"/>
</dbReference>
<dbReference type="RefSeq" id="XP_014673550.1">
    <property type="nucleotide sequence ID" value="XM_014818064.1"/>
</dbReference>
<comment type="subcellular location">
    <subcellularLocation>
        <location evidence="1 5">Nucleus</location>
    </subcellularLocation>
</comment>
<keyword evidence="4 5" id="KW-0539">Nucleus</keyword>
<dbReference type="PANTHER" id="PTHR12772">
    <property type="entry name" value="DNA REPLICATION COMPLEX GINS PROTEIN PSF2"/>
    <property type="match status" value="1"/>
</dbReference>
<name>A0ABM1EMX9_PRICU</name>
<accession>A0ABM1EMX9</accession>
<evidence type="ECO:0000313" key="9">
    <source>
        <dbReference type="RefSeq" id="XP_014673550.1"/>
    </source>
</evidence>
<feature type="domain" description="GINS subunit" evidence="6">
    <location>
        <begin position="65"/>
        <end position="162"/>
    </location>
</feature>
<evidence type="ECO:0000313" key="8">
    <source>
        <dbReference type="Proteomes" id="UP000695022"/>
    </source>
</evidence>
<feature type="domain" description="DNA replication complex GINS protein PSF2 N-terminal" evidence="7">
    <location>
        <begin position="2"/>
        <end position="61"/>
    </location>
</feature>
<dbReference type="Gene3D" id="1.20.58.1020">
    <property type="match status" value="1"/>
</dbReference>
<dbReference type="Pfam" id="PF05916">
    <property type="entry name" value="Sld5"/>
    <property type="match status" value="1"/>
</dbReference>
<dbReference type="SUPFAM" id="SSF160059">
    <property type="entry name" value="PriA/YqbF domain"/>
    <property type="match status" value="1"/>
</dbReference>
<evidence type="ECO:0000259" key="6">
    <source>
        <dbReference type="Pfam" id="PF05916"/>
    </source>
</evidence>
<comment type="similarity">
    <text evidence="2 5">Belongs to the GINS2/PSF2 family.</text>
</comment>
<reference evidence="9" key="1">
    <citation type="submission" date="2025-08" db="UniProtKB">
        <authorList>
            <consortium name="RefSeq"/>
        </authorList>
    </citation>
    <scope>IDENTIFICATION</scope>
</reference>
<dbReference type="Gene3D" id="3.40.5.50">
    <property type="match status" value="1"/>
</dbReference>
<evidence type="ECO:0000259" key="7">
    <source>
        <dbReference type="Pfam" id="PF25005"/>
    </source>
</evidence>
<proteinExistence type="inferred from homology"/>
<sequence>MDPSEIEFIAEKEIVTVVPNFSYGKIYLIGGDVGPFIGSIPVELPLWLAVNLKQRQKCRIIPPEWMNVERLEEKKQDETESKFFTEMPNEHYMEMTQILLNHAANDIPRADQVRTLIKDIWDLRIAKLRSSIDVFIKSDERHAMLNHLTVMEINTVRSFLTQSLDNMHVLRTRTLGGAGDTTQD</sequence>
<evidence type="ECO:0000256" key="1">
    <source>
        <dbReference type="ARBA" id="ARBA00004123"/>
    </source>
</evidence>
<dbReference type="Pfam" id="PF25005">
    <property type="entry name" value="PSF2_N"/>
    <property type="match status" value="1"/>
</dbReference>
<dbReference type="InterPro" id="IPR036224">
    <property type="entry name" value="GINS_bundle-like_dom_sf"/>
</dbReference>
<comment type="subunit">
    <text evidence="5">Component of the GINS complex.</text>
</comment>
<evidence type="ECO:0000256" key="4">
    <source>
        <dbReference type="ARBA" id="ARBA00023242"/>
    </source>
</evidence>
<dbReference type="InterPro" id="IPR007257">
    <property type="entry name" value="GINS_Psf2"/>
</dbReference>
<dbReference type="PANTHER" id="PTHR12772:SF0">
    <property type="entry name" value="DNA REPLICATION COMPLEX GINS PROTEIN PSF2"/>
    <property type="match status" value="1"/>
</dbReference>
<evidence type="ECO:0000256" key="3">
    <source>
        <dbReference type="ARBA" id="ARBA00022705"/>
    </source>
</evidence>
<dbReference type="CDD" id="cd21694">
    <property type="entry name" value="GINS_B_Psf2"/>
    <property type="match status" value="1"/>
</dbReference>
<protein>
    <recommendedName>
        <fullName evidence="5">DNA replication complex GINS protein PSF2</fullName>
    </recommendedName>
</protein>
<dbReference type="SUPFAM" id="SSF158573">
    <property type="entry name" value="GINS helical bundle-like"/>
    <property type="match status" value="1"/>
</dbReference>